<accession>A0A150TDX3</accession>
<keyword evidence="1" id="KW-0472">Membrane</keyword>
<comment type="caution">
    <text evidence="2">The sequence shown here is derived from an EMBL/GenBank/DDBJ whole genome shotgun (WGS) entry which is preliminary data.</text>
</comment>
<evidence type="ECO:0000313" key="2">
    <source>
        <dbReference type="EMBL" id="KYG02698.1"/>
    </source>
</evidence>
<evidence type="ECO:0000313" key="3">
    <source>
        <dbReference type="Proteomes" id="UP000075502"/>
    </source>
</evidence>
<name>A0A150TDX3_SORCE</name>
<proteinExistence type="predicted"/>
<dbReference type="AlphaFoldDB" id="A0A150TDX3"/>
<keyword evidence="1" id="KW-1133">Transmembrane helix</keyword>
<protein>
    <submittedName>
        <fullName evidence="2">Uncharacterized protein</fullName>
    </submittedName>
</protein>
<sequence>MSTSSGWQDPLGRPRASIARVVIAALTALAITGSAWPTQARSMRPSYDTWWPTAGGVAIVAA</sequence>
<organism evidence="2 3">
    <name type="scientific">Sorangium cellulosum</name>
    <name type="common">Polyangium cellulosum</name>
    <dbReference type="NCBI Taxonomy" id="56"/>
    <lineage>
        <taxon>Bacteria</taxon>
        <taxon>Pseudomonadati</taxon>
        <taxon>Myxococcota</taxon>
        <taxon>Polyangia</taxon>
        <taxon>Polyangiales</taxon>
        <taxon>Polyangiaceae</taxon>
        <taxon>Sorangium</taxon>
    </lineage>
</organism>
<evidence type="ECO:0000256" key="1">
    <source>
        <dbReference type="SAM" id="Phobius"/>
    </source>
</evidence>
<keyword evidence="1" id="KW-0812">Transmembrane</keyword>
<feature type="transmembrane region" description="Helical" evidence="1">
    <location>
        <begin position="17"/>
        <end position="36"/>
    </location>
</feature>
<dbReference type="Proteomes" id="UP000075502">
    <property type="component" value="Unassembled WGS sequence"/>
</dbReference>
<gene>
    <name evidence="2" type="ORF">BE21_54485</name>
</gene>
<dbReference type="EMBL" id="JEME01002980">
    <property type="protein sequence ID" value="KYG02698.1"/>
    <property type="molecule type" value="Genomic_DNA"/>
</dbReference>
<reference evidence="2 3" key="1">
    <citation type="submission" date="2014-02" db="EMBL/GenBank/DDBJ databases">
        <title>The small core and large imbalanced accessory genome model reveals a collaborative survival strategy of Sorangium cellulosum strains in nature.</title>
        <authorList>
            <person name="Han K."/>
            <person name="Peng R."/>
            <person name="Blom J."/>
            <person name="Li Y.-Z."/>
        </authorList>
    </citation>
    <scope>NUCLEOTIDE SEQUENCE [LARGE SCALE GENOMIC DNA]</scope>
    <source>
        <strain evidence="2 3">So0007-03</strain>
    </source>
</reference>